<gene>
    <name evidence="4" type="ORF">D9V32_03075</name>
</gene>
<dbReference type="AlphaFoldDB" id="A0A3L7ABQ9"/>
<sequence>MRERYPHDRFDNAPKNSKRVGAHRAAGALPPRRLGWLVAIIAVVALVLAGIIYIAVQNGRIDFTPPANTSSAQPSTDPDGNATEEPGTDEGATPGNGESEAPSNEPSTPPTGDLKADPTAVVYVLNGTTTTGLSAGAAANLKKDGWTQQINVGNASSRTVRESAVYYHAAAGEQAARALASNLGISKVLKSNEFATVKGGGAAPVNQVVAVLGADYSASN</sequence>
<accession>A0A3L7ABQ9</accession>
<organism evidence="4 5">
    <name type="scientific">Mycetocola tolaasinivorans</name>
    <dbReference type="NCBI Taxonomy" id="76635"/>
    <lineage>
        <taxon>Bacteria</taxon>
        <taxon>Bacillati</taxon>
        <taxon>Actinomycetota</taxon>
        <taxon>Actinomycetes</taxon>
        <taxon>Micrococcales</taxon>
        <taxon>Microbacteriaceae</taxon>
        <taxon>Mycetocola</taxon>
    </lineage>
</organism>
<reference evidence="4 5" key="1">
    <citation type="submission" date="2018-10" db="EMBL/GenBank/DDBJ databases">
        <authorList>
            <person name="Li J."/>
        </authorList>
    </citation>
    <scope>NUCLEOTIDE SEQUENCE [LARGE SCALE GENOMIC DNA]</scope>
    <source>
        <strain evidence="4 5">IF 016277</strain>
    </source>
</reference>
<feature type="region of interest" description="Disordered" evidence="1">
    <location>
        <begin position="64"/>
        <end position="116"/>
    </location>
</feature>
<dbReference type="OrthoDB" id="5125199at2"/>
<keyword evidence="2" id="KW-1133">Transmembrane helix</keyword>
<comment type="caution">
    <text evidence="4">The sequence shown here is derived from an EMBL/GenBank/DDBJ whole genome shotgun (WGS) entry which is preliminary data.</text>
</comment>
<evidence type="ECO:0000256" key="2">
    <source>
        <dbReference type="SAM" id="Phobius"/>
    </source>
</evidence>
<keyword evidence="2" id="KW-0472">Membrane</keyword>
<dbReference type="EMBL" id="RCUX01000002">
    <property type="protein sequence ID" value="RLP77445.1"/>
    <property type="molecule type" value="Genomic_DNA"/>
</dbReference>
<evidence type="ECO:0000313" key="4">
    <source>
        <dbReference type="EMBL" id="RLP77445.1"/>
    </source>
</evidence>
<dbReference type="Proteomes" id="UP000272503">
    <property type="component" value="Unassembled WGS sequence"/>
</dbReference>
<dbReference type="InterPro" id="IPR027381">
    <property type="entry name" value="LytR/CpsA/Psr_C"/>
</dbReference>
<feature type="domain" description="LytR/CpsA/Psr regulator C-terminal" evidence="3">
    <location>
        <begin position="122"/>
        <end position="216"/>
    </location>
</feature>
<feature type="compositionally biased region" description="Basic and acidic residues" evidence="1">
    <location>
        <begin position="1"/>
        <end position="12"/>
    </location>
</feature>
<dbReference type="RefSeq" id="WP_121647428.1">
    <property type="nucleotide sequence ID" value="NZ_RCUX01000002.1"/>
</dbReference>
<evidence type="ECO:0000313" key="5">
    <source>
        <dbReference type="Proteomes" id="UP000272503"/>
    </source>
</evidence>
<feature type="region of interest" description="Disordered" evidence="1">
    <location>
        <begin position="1"/>
        <end position="24"/>
    </location>
</feature>
<evidence type="ECO:0000259" key="3">
    <source>
        <dbReference type="Pfam" id="PF13399"/>
    </source>
</evidence>
<evidence type="ECO:0000256" key="1">
    <source>
        <dbReference type="SAM" id="MobiDB-lite"/>
    </source>
</evidence>
<protein>
    <submittedName>
        <fullName evidence="4">LytR family transcriptional regulator</fullName>
    </submittedName>
</protein>
<dbReference type="Gene3D" id="3.30.70.2390">
    <property type="match status" value="1"/>
</dbReference>
<name>A0A3L7ABQ9_9MICO</name>
<feature type="compositionally biased region" description="Polar residues" evidence="1">
    <location>
        <begin position="66"/>
        <end position="78"/>
    </location>
</feature>
<keyword evidence="5" id="KW-1185">Reference proteome</keyword>
<proteinExistence type="predicted"/>
<dbReference type="Pfam" id="PF13399">
    <property type="entry name" value="LytR_C"/>
    <property type="match status" value="1"/>
</dbReference>
<feature type="transmembrane region" description="Helical" evidence="2">
    <location>
        <begin position="34"/>
        <end position="56"/>
    </location>
</feature>
<keyword evidence="2" id="KW-0812">Transmembrane</keyword>